<sequence length="119" mass="13664">MNKIIDGFNFDVPPTESQIVALAQYHRKQLDDAIFHQEIHLGDFCLAQRKRIYDYTRNLEPLQKAGFYRVYDGELRRLADDDDLHPVHAEAGVSIFAVFLALAIIALILYFAVIRSILS</sequence>
<proteinExistence type="predicted"/>
<dbReference type="AlphaFoldDB" id="A0A2S2FDJ7"/>
<keyword evidence="3" id="KW-1185">Reference proteome</keyword>
<keyword evidence="1" id="KW-0812">Transmembrane</keyword>
<gene>
    <name evidence="2" type="ORF">DJ533_10935</name>
</gene>
<dbReference type="STRING" id="1871111.GCA_001704615_01137"/>
<feature type="transmembrane region" description="Helical" evidence="1">
    <location>
        <begin position="91"/>
        <end position="113"/>
    </location>
</feature>
<name>A0A2S2FDJ7_9GAMM</name>
<protein>
    <submittedName>
        <fullName evidence="2">Uncharacterized protein</fullName>
    </submittedName>
</protein>
<organism evidence="2 3">
    <name type="scientific">Acinetobacter defluvii</name>
    <dbReference type="NCBI Taxonomy" id="1871111"/>
    <lineage>
        <taxon>Bacteria</taxon>
        <taxon>Pseudomonadati</taxon>
        <taxon>Pseudomonadota</taxon>
        <taxon>Gammaproteobacteria</taxon>
        <taxon>Moraxellales</taxon>
        <taxon>Moraxellaceae</taxon>
        <taxon>Acinetobacter</taxon>
    </lineage>
</organism>
<dbReference type="OrthoDB" id="6711099at2"/>
<accession>A0A2S2FDJ7</accession>
<evidence type="ECO:0000313" key="2">
    <source>
        <dbReference type="EMBL" id="AWL29046.1"/>
    </source>
</evidence>
<dbReference type="Proteomes" id="UP000245977">
    <property type="component" value="Chromosome"/>
</dbReference>
<keyword evidence="1" id="KW-0472">Membrane</keyword>
<evidence type="ECO:0000256" key="1">
    <source>
        <dbReference type="SAM" id="Phobius"/>
    </source>
</evidence>
<evidence type="ECO:0000313" key="3">
    <source>
        <dbReference type="Proteomes" id="UP000245977"/>
    </source>
</evidence>
<dbReference type="KEGG" id="adv:DJ533_10935"/>
<dbReference type="EMBL" id="CP029397">
    <property type="protein sequence ID" value="AWL29046.1"/>
    <property type="molecule type" value="Genomic_DNA"/>
</dbReference>
<keyword evidence="1" id="KW-1133">Transmembrane helix</keyword>
<dbReference type="RefSeq" id="WP_065995013.1">
    <property type="nucleotide sequence ID" value="NZ_CP029397.2"/>
</dbReference>
<reference evidence="2" key="1">
    <citation type="submission" date="2019-08" db="EMBL/GenBank/DDBJ databases">
        <title>The complete genome of Acinetobacter defluvii strain WCHAD010030.</title>
        <authorList>
            <person name="Hu Y."/>
            <person name="Qin J."/>
            <person name="Feng Y."/>
            <person name="Zong Z."/>
        </authorList>
    </citation>
    <scope>NUCLEOTIDE SEQUENCE</scope>
    <source>
        <strain evidence="2">WCHA30</strain>
    </source>
</reference>